<feature type="domain" description="EVE" evidence="1">
    <location>
        <begin position="1"/>
        <end position="105"/>
    </location>
</feature>
<dbReference type="Gene3D" id="3.10.590.10">
    <property type="entry name" value="ph1033 like domains"/>
    <property type="match status" value="1"/>
</dbReference>
<dbReference type="AlphaFoldDB" id="A0A9Q0C024"/>
<dbReference type="Proteomes" id="UP001151287">
    <property type="component" value="Unassembled WGS sequence"/>
</dbReference>
<dbReference type="PANTHER" id="PTHR14087:SF7">
    <property type="entry name" value="THYMOCYTE NUCLEAR PROTEIN 1"/>
    <property type="match status" value="1"/>
</dbReference>
<dbReference type="PANTHER" id="PTHR14087">
    <property type="entry name" value="THYMOCYTE NUCLEAR PROTEIN 1"/>
    <property type="match status" value="1"/>
</dbReference>
<evidence type="ECO:0000313" key="2">
    <source>
        <dbReference type="EMBL" id="KAJ1683914.1"/>
    </source>
</evidence>
<dbReference type="Pfam" id="PF01878">
    <property type="entry name" value="EVE"/>
    <property type="match status" value="1"/>
</dbReference>
<evidence type="ECO:0000313" key="3">
    <source>
        <dbReference type="Proteomes" id="UP001151287"/>
    </source>
</evidence>
<dbReference type="InterPro" id="IPR052181">
    <property type="entry name" value="5hmC_binding"/>
</dbReference>
<proteinExistence type="predicted"/>
<protein>
    <recommendedName>
        <fullName evidence="1">EVE domain-containing protein</fullName>
    </recommendedName>
</protein>
<dbReference type="InterPro" id="IPR002740">
    <property type="entry name" value="EVE_domain"/>
</dbReference>
<dbReference type="GO" id="GO:0005634">
    <property type="term" value="C:nucleus"/>
    <property type="evidence" value="ECO:0007669"/>
    <property type="project" value="TreeGrafter"/>
</dbReference>
<name>A0A9Q0C024_9POAL</name>
<dbReference type="OrthoDB" id="41445at2759"/>
<organism evidence="2 3">
    <name type="scientific">Rhynchospora breviuscula</name>
    <dbReference type="NCBI Taxonomy" id="2022672"/>
    <lineage>
        <taxon>Eukaryota</taxon>
        <taxon>Viridiplantae</taxon>
        <taxon>Streptophyta</taxon>
        <taxon>Embryophyta</taxon>
        <taxon>Tracheophyta</taxon>
        <taxon>Spermatophyta</taxon>
        <taxon>Magnoliopsida</taxon>
        <taxon>Liliopsida</taxon>
        <taxon>Poales</taxon>
        <taxon>Cyperaceae</taxon>
        <taxon>Cyperoideae</taxon>
        <taxon>Rhynchosporeae</taxon>
        <taxon>Rhynchospora</taxon>
    </lineage>
</organism>
<accession>A0A9Q0C024</accession>
<sequence length="109" mass="12319">MWDGVTNALALKHLRTVEEGDTVLVYHSGDEKKIVGVAEVTREAYVPEGEDDPKKVVCDIAFVRFLDKPITLAQVKAEPDLTSWELVRLARLSVVPVNDDVWTKLQNWM</sequence>
<keyword evidence="3" id="KW-1185">Reference proteome</keyword>
<evidence type="ECO:0000259" key="1">
    <source>
        <dbReference type="Pfam" id="PF01878"/>
    </source>
</evidence>
<reference evidence="2" key="1">
    <citation type="journal article" date="2022" name="Cell">
        <title>Repeat-based holocentromeres influence genome architecture and karyotype evolution.</title>
        <authorList>
            <person name="Hofstatter P.G."/>
            <person name="Thangavel G."/>
            <person name="Lux T."/>
            <person name="Neumann P."/>
            <person name="Vondrak T."/>
            <person name="Novak P."/>
            <person name="Zhang M."/>
            <person name="Costa L."/>
            <person name="Castellani M."/>
            <person name="Scott A."/>
            <person name="Toegelov H."/>
            <person name="Fuchs J."/>
            <person name="Mata-Sucre Y."/>
            <person name="Dias Y."/>
            <person name="Vanzela A.L.L."/>
            <person name="Huettel B."/>
            <person name="Almeida C.C.S."/>
            <person name="Simkova H."/>
            <person name="Souza G."/>
            <person name="Pedrosa-Harand A."/>
            <person name="Macas J."/>
            <person name="Mayer K.F.X."/>
            <person name="Houben A."/>
            <person name="Marques A."/>
        </authorList>
    </citation>
    <scope>NUCLEOTIDE SEQUENCE</scope>
    <source>
        <strain evidence="2">RhyBre1mFocal</strain>
    </source>
</reference>
<dbReference type="SUPFAM" id="SSF88697">
    <property type="entry name" value="PUA domain-like"/>
    <property type="match status" value="1"/>
</dbReference>
<comment type="caution">
    <text evidence="2">The sequence shown here is derived from an EMBL/GenBank/DDBJ whole genome shotgun (WGS) entry which is preliminary data.</text>
</comment>
<dbReference type="InterPro" id="IPR015947">
    <property type="entry name" value="PUA-like_sf"/>
</dbReference>
<gene>
    <name evidence="2" type="ORF">LUZ63_020867</name>
</gene>
<dbReference type="EMBL" id="JAMQYH010000076">
    <property type="protein sequence ID" value="KAJ1683914.1"/>
    <property type="molecule type" value="Genomic_DNA"/>
</dbReference>